<dbReference type="PIRSF" id="PIRSF000862">
    <property type="entry name" value="Steryl_ester_lip"/>
    <property type="match status" value="1"/>
</dbReference>
<dbReference type="InterPro" id="IPR006693">
    <property type="entry name" value="AB_hydrolase_lipase"/>
</dbReference>
<evidence type="ECO:0000259" key="4">
    <source>
        <dbReference type="Pfam" id="PF04083"/>
    </source>
</evidence>
<keyword evidence="2" id="KW-0442">Lipid degradation</keyword>
<dbReference type="Proteomes" id="UP001153292">
    <property type="component" value="Chromosome 22"/>
</dbReference>
<keyword evidence="6" id="KW-1185">Reference proteome</keyword>
<keyword evidence="3" id="KW-0472">Membrane</keyword>
<reference evidence="5" key="1">
    <citation type="submission" date="2021-12" db="EMBL/GenBank/DDBJ databases">
        <authorList>
            <person name="King R."/>
        </authorList>
    </citation>
    <scope>NUCLEOTIDE SEQUENCE</scope>
</reference>
<dbReference type="Gene3D" id="3.40.50.1820">
    <property type="entry name" value="alpha/beta hydrolase"/>
    <property type="match status" value="1"/>
</dbReference>
<dbReference type="PANTHER" id="PTHR11005">
    <property type="entry name" value="LYSOSOMAL ACID LIPASE-RELATED"/>
    <property type="match status" value="1"/>
</dbReference>
<organism evidence="5 6">
    <name type="scientific">Chilo suppressalis</name>
    <name type="common">Asiatic rice borer moth</name>
    <dbReference type="NCBI Taxonomy" id="168631"/>
    <lineage>
        <taxon>Eukaryota</taxon>
        <taxon>Metazoa</taxon>
        <taxon>Ecdysozoa</taxon>
        <taxon>Arthropoda</taxon>
        <taxon>Hexapoda</taxon>
        <taxon>Insecta</taxon>
        <taxon>Pterygota</taxon>
        <taxon>Neoptera</taxon>
        <taxon>Endopterygota</taxon>
        <taxon>Lepidoptera</taxon>
        <taxon>Glossata</taxon>
        <taxon>Ditrysia</taxon>
        <taxon>Pyraloidea</taxon>
        <taxon>Crambidae</taxon>
        <taxon>Crambinae</taxon>
        <taxon>Chilo</taxon>
    </lineage>
</organism>
<evidence type="ECO:0000256" key="3">
    <source>
        <dbReference type="SAM" id="Phobius"/>
    </source>
</evidence>
<accession>A0ABN8B2J9</accession>
<dbReference type="InterPro" id="IPR025483">
    <property type="entry name" value="Lipase_euk"/>
</dbReference>
<feature type="domain" description="Partial AB-hydrolase lipase" evidence="4">
    <location>
        <begin position="47"/>
        <end position="104"/>
    </location>
</feature>
<keyword evidence="3" id="KW-1133">Transmembrane helix</keyword>
<dbReference type="Pfam" id="PF04083">
    <property type="entry name" value="Abhydro_lipase"/>
    <property type="match status" value="1"/>
</dbReference>
<dbReference type="EMBL" id="OU963915">
    <property type="protein sequence ID" value="CAH0403266.1"/>
    <property type="molecule type" value="Genomic_DNA"/>
</dbReference>
<evidence type="ECO:0000256" key="1">
    <source>
        <dbReference type="ARBA" id="ARBA00010701"/>
    </source>
</evidence>
<comment type="similarity">
    <text evidence="1 2">Belongs to the AB hydrolase superfamily. Lipase family.</text>
</comment>
<sequence>MASKGLLTSNALVLISISVVLYAISFPIRNETKKKLGYPENSLLNFTELTTQNGYLSEEHNVVTEDGYILRMFRVVRGGHCNGKKRLPPVLLMHGLLLSSDVWLDAGPNAGLAYLIANSCFDLWVGNCRGNYYSRRHVTLDPDTDAKFWHFSVDEIGYYDIPAMMDYVLDYTGAEKLNYVGFSQGAGSFFVMCSERPEYCKKANVMIGLAPASRQLNTGSVAYRLMLRAFALGERILRATGLEEVLSKGAPIQEFLAFFCQFHWTEDVCNAGSSAIDYYHPGSVSNETTKVMYGHFPAGTSLRNMARYGQSLINPEFVKYDYGREGNIKAYGQEKPPKYNLDAVTAPVVVIYGQNDGLVSVKDVEWLVKSLPNVVDVMEVKDPLWNHMDVTYSQYIGEQLFPKIFEHLQKNSLSS</sequence>
<name>A0ABN8B2J9_CHISP</name>
<dbReference type="InterPro" id="IPR029058">
    <property type="entry name" value="AB_hydrolase_fold"/>
</dbReference>
<protein>
    <recommendedName>
        <fullName evidence="2">Lipase</fullName>
    </recommendedName>
</protein>
<keyword evidence="3" id="KW-0812">Transmembrane</keyword>
<evidence type="ECO:0000313" key="6">
    <source>
        <dbReference type="Proteomes" id="UP001153292"/>
    </source>
</evidence>
<evidence type="ECO:0000256" key="2">
    <source>
        <dbReference type="PIRNR" id="PIRNR000862"/>
    </source>
</evidence>
<keyword evidence="2" id="KW-0378">Hydrolase</keyword>
<feature type="transmembrane region" description="Helical" evidence="3">
    <location>
        <begin position="6"/>
        <end position="26"/>
    </location>
</feature>
<dbReference type="SUPFAM" id="SSF53474">
    <property type="entry name" value="alpha/beta-Hydrolases"/>
    <property type="match status" value="1"/>
</dbReference>
<gene>
    <name evidence="5" type="ORF">CHILSU_LOCUS6533</name>
</gene>
<keyword evidence="2" id="KW-0443">Lipid metabolism</keyword>
<proteinExistence type="inferred from homology"/>
<evidence type="ECO:0000313" key="5">
    <source>
        <dbReference type="EMBL" id="CAH0403266.1"/>
    </source>
</evidence>